<keyword evidence="1" id="KW-0175">Coiled coil</keyword>
<sequence length="167" mass="19818">MICRIFIEFNYSVMEINENLIKSYQLKIRKLNTKLLEKQKQLDEANDQMKNLLSEMEILKKQVGLNKRLENQYNHRDTWINKIAFIIATANKPLRSVDIIALLLMKEPVLEQKTSKEKFISAFLNIAVKYNRLIPFKLRGIRGNFYCLPQWMDQEGNPEIEMLAKIR</sequence>
<protein>
    <submittedName>
        <fullName evidence="2">Uncharacterized protein</fullName>
    </submittedName>
</protein>
<evidence type="ECO:0000256" key="1">
    <source>
        <dbReference type="SAM" id="Coils"/>
    </source>
</evidence>
<dbReference type="Proteomes" id="UP000239872">
    <property type="component" value="Unassembled WGS sequence"/>
</dbReference>
<comment type="caution">
    <text evidence="2">The sequence shown here is derived from an EMBL/GenBank/DDBJ whole genome shotgun (WGS) entry which is preliminary data.</text>
</comment>
<proteinExistence type="predicted"/>
<dbReference type="AlphaFoldDB" id="A0A2S7SQ20"/>
<dbReference type="EMBL" id="PPSL01000012">
    <property type="protein sequence ID" value="PQJ08818.1"/>
    <property type="molecule type" value="Genomic_DNA"/>
</dbReference>
<reference evidence="2 3" key="1">
    <citation type="submission" date="2018-01" db="EMBL/GenBank/DDBJ databases">
        <title>A novel member of the phylum Bacteroidetes isolated from glacier ice.</title>
        <authorList>
            <person name="Liu Q."/>
            <person name="Xin Y.-H."/>
        </authorList>
    </citation>
    <scope>NUCLEOTIDE SEQUENCE [LARGE SCALE GENOMIC DNA]</scope>
    <source>
        <strain evidence="2 3">RB1R16</strain>
    </source>
</reference>
<name>A0A2S7SQ20_9BACT</name>
<evidence type="ECO:0000313" key="3">
    <source>
        <dbReference type="Proteomes" id="UP000239872"/>
    </source>
</evidence>
<organism evidence="2 3">
    <name type="scientific">Flavipsychrobacter stenotrophus</name>
    <dbReference type="NCBI Taxonomy" id="2077091"/>
    <lineage>
        <taxon>Bacteria</taxon>
        <taxon>Pseudomonadati</taxon>
        <taxon>Bacteroidota</taxon>
        <taxon>Chitinophagia</taxon>
        <taxon>Chitinophagales</taxon>
        <taxon>Chitinophagaceae</taxon>
        <taxon>Flavipsychrobacter</taxon>
    </lineage>
</organism>
<evidence type="ECO:0000313" key="2">
    <source>
        <dbReference type="EMBL" id="PQJ08818.1"/>
    </source>
</evidence>
<feature type="coiled-coil region" evidence="1">
    <location>
        <begin position="14"/>
        <end position="62"/>
    </location>
</feature>
<accession>A0A2S7SQ20</accession>
<keyword evidence="3" id="KW-1185">Reference proteome</keyword>
<gene>
    <name evidence="2" type="ORF">CJD36_022455</name>
</gene>